<keyword evidence="9 14" id="KW-1133">Transmembrane helix</keyword>
<accession>A0A4Y2CN55</accession>
<keyword evidence="7" id="KW-0999">Mitochondrion inner membrane</keyword>
<evidence type="ECO:0000256" key="2">
    <source>
        <dbReference type="ARBA" id="ARBA00007260"/>
    </source>
</evidence>
<dbReference type="Proteomes" id="UP000499080">
    <property type="component" value="Unassembled WGS sequence"/>
</dbReference>
<dbReference type="EMBL" id="BGPR01000220">
    <property type="protein sequence ID" value="GBM05860.1"/>
    <property type="molecule type" value="Genomic_DNA"/>
</dbReference>
<keyword evidence="10" id="KW-0496">Mitochondrion</keyword>
<evidence type="ECO:0000256" key="4">
    <source>
        <dbReference type="ARBA" id="ARBA00022448"/>
    </source>
</evidence>
<sequence length="142" mass="16974">MNRLVHLSKLRQPLSQNISRLVSSKATSDPFHHPDATPEEIRLVNERIKLRKALRAEYLRKATDPHSTEPIVFDPVMQRYYSMHMTITDRFIPTFKNWCEYMLTCIIPIVLFAIYLQWSGEKMEKRIRSGEVEYKDRLFKFQ</sequence>
<evidence type="ECO:0000256" key="10">
    <source>
        <dbReference type="ARBA" id="ARBA00023128"/>
    </source>
</evidence>
<evidence type="ECO:0000256" key="11">
    <source>
        <dbReference type="ARBA" id="ARBA00023136"/>
    </source>
</evidence>
<evidence type="ECO:0000256" key="3">
    <source>
        <dbReference type="ARBA" id="ARBA00018681"/>
    </source>
</evidence>
<keyword evidence="16" id="KW-1185">Reference proteome</keyword>
<keyword evidence="5" id="KW-0679">Respiratory chain</keyword>
<comment type="similarity">
    <text evidence="2">Belongs to the complex I NDUFB4 subunit family.</text>
</comment>
<dbReference type="OrthoDB" id="5818798at2759"/>
<dbReference type="InterPro" id="IPR009866">
    <property type="entry name" value="NADH_UbQ_OxRdtase_NDUFB4_su"/>
</dbReference>
<evidence type="ECO:0000256" key="8">
    <source>
        <dbReference type="ARBA" id="ARBA00022982"/>
    </source>
</evidence>
<gene>
    <name evidence="15" type="ORF">AVEN_135238_1</name>
</gene>
<evidence type="ECO:0000256" key="7">
    <source>
        <dbReference type="ARBA" id="ARBA00022792"/>
    </source>
</evidence>
<keyword evidence="6 14" id="KW-0812">Transmembrane</keyword>
<evidence type="ECO:0000313" key="15">
    <source>
        <dbReference type="EMBL" id="GBM05860.1"/>
    </source>
</evidence>
<organism evidence="15 16">
    <name type="scientific">Araneus ventricosus</name>
    <name type="common">Orbweaver spider</name>
    <name type="synonym">Epeira ventricosa</name>
    <dbReference type="NCBI Taxonomy" id="182803"/>
    <lineage>
        <taxon>Eukaryota</taxon>
        <taxon>Metazoa</taxon>
        <taxon>Ecdysozoa</taxon>
        <taxon>Arthropoda</taxon>
        <taxon>Chelicerata</taxon>
        <taxon>Arachnida</taxon>
        <taxon>Araneae</taxon>
        <taxon>Araneomorphae</taxon>
        <taxon>Entelegynae</taxon>
        <taxon>Araneoidea</taxon>
        <taxon>Araneidae</taxon>
        <taxon>Araneus</taxon>
    </lineage>
</organism>
<evidence type="ECO:0000256" key="14">
    <source>
        <dbReference type="SAM" id="Phobius"/>
    </source>
</evidence>
<evidence type="ECO:0000256" key="12">
    <source>
        <dbReference type="ARBA" id="ARBA00030212"/>
    </source>
</evidence>
<comment type="subcellular location">
    <subcellularLocation>
        <location evidence="1">Mitochondrion inner membrane</location>
        <topology evidence="1">Single-pass membrane protein</topology>
    </subcellularLocation>
</comment>
<dbReference type="Pfam" id="PF07225">
    <property type="entry name" value="NDUF_B4"/>
    <property type="match status" value="1"/>
</dbReference>
<feature type="transmembrane region" description="Helical" evidence="14">
    <location>
        <begin position="101"/>
        <end position="118"/>
    </location>
</feature>
<keyword evidence="8" id="KW-0249">Electron transport</keyword>
<evidence type="ECO:0000256" key="13">
    <source>
        <dbReference type="ARBA" id="ARBA00030987"/>
    </source>
</evidence>
<name>A0A4Y2CN55_ARAVE</name>
<evidence type="ECO:0000256" key="6">
    <source>
        <dbReference type="ARBA" id="ARBA00022692"/>
    </source>
</evidence>
<evidence type="ECO:0000256" key="1">
    <source>
        <dbReference type="ARBA" id="ARBA00004434"/>
    </source>
</evidence>
<reference evidence="15 16" key="1">
    <citation type="journal article" date="2019" name="Sci. Rep.">
        <title>Orb-weaving spider Araneus ventricosus genome elucidates the spidroin gene catalogue.</title>
        <authorList>
            <person name="Kono N."/>
            <person name="Nakamura H."/>
            <person name="Ohtoshi R."/>
            <person name="Moran D.A.P."/>
            <person name="Shinohara A."/>
            <person name="Yoshida Y."/>
            <person name="Fujiwara M."/>
            <person name="Mori M."/>
            <person name="Tomita M."/>
            <person name="Arakawa K."/>
        </authorList>
    </citation>
    <scope>NUCLEOTIDE SEQUENCE [LARGE SCALE GENOMIC DNA]</scope>
</reference>
<dbReference type="AlphaFoldDB" id="A0A4Y2CN55"/>
<comment type="caution">
    <text evidence="15">The sequence shown here is derived from an EMBL/GenBank/DDBJ whole genome shotgun (WGS) entry which is preliminary data.</text>
</comment>
<proteinExistence type="inferred from homology"/>
<keyword evidence="11 14" id="KW-0472">Membrane</keyword>
<evidence type="ECO:0000256" key="5">
    <source>
        <dbReference type="ARBA" id="ARBA00022660"/>
    </source>
</evidence>
<dbReference type="PANTHER" id="PTHR15469">
    <property type="entry name" value="NADH-UBIQUINONE OXIDOREDUCTASE B15 SUBUNIT"/>
    <property type="match status" value="1"/>
</dbReference>
<dbReference type="GO" id="GO:0005743">
    <property type="term" value="C:mitochondrial inner membrane"/>
    <property type="evidence" value="ECO:0007669"/>
    <property type="project" value="UniProtKB-SubCell"/>
</dbReference>
<keyword evidence="4" id="KW-0813">Transport</keyword>
<evidence type="ECO:0000256" key="9">
    <source>
        <dbReference type="ARBA" id="ARBA00022989"/>
    </source>
</evidence>
<dbReference type="PANTHER" id="PTHR15469:SF0">
    <property type="entry name" value="NADH DEHYDROGENASE [UBIQUINONE] 1 BETA SUBCOMPLEX SUBUNIT 4"/>
    <property type="match status" value="1"/>
</dbReference>
<evidence type="ECO:0000313" key="16">
    <source>
        <dbReference type="Proteomes" id="UP000499080"/>
    </source>
</evidence>
<protein>
    <recommendedName>
        <fullName evidence="3">NADH dehydrogenase [ubiquinone] 1 beta subcomplex subunit 4</fullName>
    </recommendedName>
    <alternativeName>
        <fullName evidence="12">Complex I-B15</fullName>
    </alternativeName>
    <alternativeName>
        <fullName evidence="13">NADH-ubiquinone oxidoreductase B15 subunit</fullName>
    </alternativeName>
</protein>